<evidence type="ECO:0000256" key="5">
    <source>
        <dbReference type="SAM" id="Phobius"/>
    </source>
</evidence>
<dbReference type="GO" id="GO:0016020">
    <property type="term" value="C:membrane"/>
    <property type="evidence" value="ECO:0007669"/>
    <property type="project" value="UniProtKB-SubCell"/>
</dbReference>
<feature type="domain" description="ABC transmembrane type-2" evidence="6">
    <location>
        <begin position="27"/>
        <end position="263"/>
    </location>
</feature>
<name>A0A438LYZ0_9ACTN</name>
<feature type="transmembrane region" description="Helical" evidence="5">
    <location>
        <begin position="29"/>
        <end position="45"/>
    </location>
</feature>
<dbReference type="AlphaFoldDB" id="A0A438LYZ0"/>
<dbReference type="InterPro" id="IPR013525">
    <property type="entry name" value="ABC2_TM"/>
</dbReference>
<dbReference type="EMBL" id="SAUN01000001">
    <property type="protein sequence ID" value="RVX38740.1"/>
    <property type="molecule type" value="Genomic_DNA"/>
</dbReference>
<gene>
    <name evidence="7" type="ORF">EDD27_1064</name>
</gene>
<evidence type="ECO:0000256" key="2">
    <source>
        <dbReference type="ARBA" id="ARBA00022692"/>
    </source>
</evidence>
<evidence type="ECO:0000313" key="7">
    <source>
        <dbReference type="EMBL" id="RVX38740.1"/>
    </source>
</evidence>
<dbReference type="PANTHER" id="PTHR43229">
    <property type="entry name" value="NODULATION PROTEIN J"/>
    <property type="match status" value="1"/>
</dbReference>
<feature type="transmembrane region" description="Helical" evidence="5">
    <location>
        <begin position="173"/>
        <end position="192"/>
    </location>
</feature>
<comment type="subcellular location">
    <subcellularLocation>
        <location evidence="1">Membrane</location>
        <topology evidence="1">Multi-pass membrane protein</topology>
    </subcellularLocation>
</comment>
<keyword evidence="4 5" id="KW-0472">Membrane</keyword>
<dbReference type="GO" id="GO:0140359">
    <property type="term" value="F:ABC-type transporter activity"/>
    <property type="evidence" value="ECO:0007669"/>
    <property type="project" value="InterPro"/>
</dbReference>
<comment type="caution">
    <text evidence="7">The sequence shown here is derived from an EMBL/GenBank/DDBJ whole genome shotgun (WGS) entry which is preliminary data.</text>
</comment>
<feature type="transmembrane region" description="Helical" evidence="5">
    <location>
        <begin position="204"/>
        <end position="222"/>
    </location>
</feature>
<proteinExistence type="predicted"/>
<dbReference type="OrthoDB" id="9786643at2"/>
<keyword evidence="3 5" id="KW-1133">Transmembrane helix</keyword>
<dbReference type="InterPro" id="IPR047817">
    <property type="entry name" value="ABC2_TM_bact-type"/>
</dbReference>
<feature type="transmembrane region" description="Helical" evidence="5">
    <location>
        <begin position="242"/>
        <end position="260"/>
    </location>
</feature>
<evidence type="ECO:0000256" key="3">
    <source>
        <dbReference type="ARBA" id="ARBA00022989"/>
    </source>
</evidence>
<feature type="transmembrane region" description="Helical" evidence="5">
    <location>
        <begin position="110"/>
        <end position="132"/>
    </location>
</feature>
<dbReference type="PROSITE" id="PS51012">
    <property type="entry name" value="ABC_TM2"/>
    <property type="match status" value="1"/>
</dbReference>
<dbReference type="RefSeq" id="WP_127931334.1">
    <property type="nucleotide sequence ID" value="NZ_SAUN01000001.1"/>
</dbReference>
<keyword evidence="2 5" id="KW-0812">Transmembrane</keyword>
<evidence type="ECO:0000259" key="6">
    <source>
        <dbReference type="PROSITE" id="PS51012"/>
    </source>
</evidence>
<evidence type="ECO:0000313" key="8">
    <source>
        <dbReference type="Proteomes" id="UP000284824"/>
    </source>
</evidence>
<evidence type="ECO:0000256" key="4">
    <source>
        <dbReference type="ARBA" id="ARBA00023136"/>
    </source>
</evidence>
<feature type="transmembrane region" description="Helical" evidence="5">
    <location>
        <begin position="57"/>
        <end position="77"/>
    </location>
</feature>
<accession>A0A438LYZ0</accession>
<sequence>MNATSHAVRLGLSRGWIEFRQALVSPQDMGTYVFFALVFVVVLFFQRDTTLEGTALTLAMATLPSAMGLTIVMNGIVGTSGSLAADREDGTLLRAKAVPHGTIGYLTGRLVSVSLSGVISLLIMLIAGLFLVPQLLETDAMGWLTMIWVLALGLAATLPWGMIIGSLVSNPGMAGMLTFLPIGAITAISGVFYPIQSMPEWAQLIAQIFPVYWLGLGMRSALLPDAAAAAELTESWRSLETFGVLGAWAVIGFLLAPPILRRMARKESGSVVQARREQAMKRIN</sequence>
<dbReference type="PANTHER" id="PTHR43229:SF6">
    <property type="entry name" value="ABC-TYPE MULTIDRUG TRANSPORT SYSTEM, PERMEASE COMPONENT"/>
    <property type="match status" value="1"/>
</dbReference>
<reference evidence="7 8" key="1">
    <citation type="submission" date="2019-01" db="EMBL/GenBank/DDBJ databases">
        <title>Sequencing the genomes of 1000 actinobacteria strains.</title>
        <authorList>
            <person name="Klenk H.-P."/>
        </authorList>
    </citation>
    <scope>NUCLEOTIDE SEQUENCE [LARGE SCALE GENOMIC DNA]</scope>
    <source>
        <strain evidence="7 8">DSM 43925</strain>
    </source>
</reference>
<keyword evidence="8" id="KW-1185">Reference proteome</keyword>
<dbReference type="Proteomes" id="UP000284824">
    <property type="component" value="Unassembled WGS sequence"/>
</dbReference>
<feature type="transmembrane region" description="Helical" evidence="5">
    <location>
        <begin position="144"/>
        <end position="167"/>
    </location>
</feature>
<dbReference type="Pfam" id="PF12698">
    <property type="entry name" value="ABC2_membrane_3"/>
    <property type="match status" value="1"/>
</dbReference>
<dbReference type="InterPro" id="IPR051784">
    <property type="entry name" value="Nod_factor_ABC_transporter"/>
</dbReference>
<organism evidence="7 8">
    <name type="scientific">Nonomuraea polychroma</name>
    <dbReference type="NCBI Taxonomy" id="46176"/>
    <lineage>
        <taxon>Bacteria</taxon>
        <taxon>Bacillati</taxon>
        <taxon>Actinomycetota</taxon>
        <taxon>Actinomycetes</taxon>
        <taxon>Streptosporangiales</taxon>
        <taxon>Streptosporangiaceae</taxon>
        <taxon>Nonomuraea</taxon>
    </lineage>
</organism>
<protein>
    <submittedName>
        <fullName evidence="7">ABC-2 type transport system permease protein</fullName>
    </submittedName>
</protein>
<evidence type="ECO:0000256" key="1">
    <source>
        <dbReference type="ARBA" id="ARBA00004141"/>
    </source>
</evidence>